<protein>
    <submittedName>
        <fullName evidence="1">Uncharacterized protein</fullName>
    </submittedName>
</protein>
<dbReference type="RefSeq" id="WP_057953376.1">
    <property type="nucleotide sequence ID" value="NZ_CP013118.1"/>
</dbReference>
<dbReference type="AlphaFoldDB" id="A0A0S2I0X7"/>
<name>A0A0S2I0X7_9BACT</name>
<gene>
    <name evidence="1" type="ORF">L21SP5_02330</name>
</gene>
<reference evidence="1 2" key="1">
    <citation type="submission" date="2015-11" db="EMBL/GenBank/DDBJ databases">
        <title>Description and complete genome sequence of a novel strain predominating in hypersaline microbial mats and representing a new family of the Bacteriodetes phylum.</title>
        <authorList>
            <person name="Spring S."/>
            <person name="Bunk B."/>
            <person name="Sproer C."/>
            <person name="Klenk H.-P."/>
        </authorList>
    </citation>
    <scope>NUCLEOTIDE SEQUENCE [LARGE SCALE GENOMIC DNA]</scope>
    <source>
        <strain evidence="1 2">L21-Spi-D4</strain>
    </source>
</reference>
<proteinExistence type="predicted"/>
<dbReference type="KEGG" id="blq:L21SP5_02330"/>
<keyword evidence="2" id="KW-1185">Reference proteome</keyword>
<organism evidence="1 2">
    <name type="scientific">Salinivirga cyanobacteriivorans</name>
    <dbReference type="NCBI Taxonomy" id="1307839"/>
    <lineage>
        <taxon>Bacteria</taxon>
        <taxon>Pseudomonadati</taxon>
        <taxon>Bacteroidota</taxon>
        <taxon>Bacteroidia</taxon>
        <taxon>Bacteroidales</taxon>
        <taxon>Salinivirgaceae</taxon>
        <taxon>Salinivirga</taxon>
    </lineage>
</organism>
<dbReference type="EMBL" id="CP013118">
    <property type="protein sequence ID" value="ALO15962.1"/>
    <property type="molecule type" value="Genomic_DNA"/>
</dbReference>
<accession>A0A0S2I0X7</accession>
<dbReference type="OrthoDB" id="1467011at2"/>
<evidence type="ECO:0000313" key="1">
    <source>
        <dbReference type="EMBL" id="ALO15962.1"/>
    </source>
</evidence>
<evidence type="ECO:0000313" key="2">
    <source>
        <dbReference type="Proteomes" id="UP000064893"/>
    </source>
</evidence>
<dbReference type="STRING" id="1307839.L21SP5_02330"/>
<dbReference type="Proteomes" id="UP000064893">
    <property type="component" value="Chromosome"/>
</dbReference>
<sequence length="179" mass="20647">MIRKTVLFIILFFCVLVSNSQVIIPKERGSHEEPVFAKHYFGIRLVPTAQSKAVTYIIYSFFYDSTKNYQVITKHEFMSQFSGGIDSKANPEGKNLFNEYKIDPRVFEHLWKVRYPEYPFGKDKIPGWAGGNFIPSKAQMKMLKPFGVNHPADMIYGDSLISFLRSVSDAGWVNRYKAQ</sequence>